<dbReference type="GO" id="GO:0000725">
    <property type="term" value="P:recombinational repair"/>
    <property type="evidence" value="ECO:0007669"/>
    <property type="project" value="TreeGrafter"/>
</dbReference>
<evidence type="ECO:0000256" key="9">
    <source>
        <dbReference type="ARBA" id="ARBA00034808"/>
    </source>
</evidence>
<accession>A0A654IGE1</accession>
<dbReference type="Gene3D" id="1.10.486.10">
    <property type="entry name" value="PCRA, domain 4"/>
    <property type="match status" value="1"/>
</dbReference>
<evidence type="ECO:0000256" key="8">
    <source>
        <dbReference type="ARBA" id="ARBA00034617"/>
    </source>
</evidence>
<dbReference type="GO" id="GO:0043138">
    <property type="term" value="F:3'-5' DNA helicase activity"/>
    <property type="evidence" value="ECO:0007669"/>
    <property type="project" value="UniProtKB-EC"/>
</dbReference>
<name>A0A654IGE1_9MOLU</name>
<keyword evidence="5 11" id="KW-0067">ATP-binding</keyword>
<keyword evidence="4 11" id="KW-0347">Helicase</keyword>
<dbReference type="GO" id="GO:0033202">
    <property type="term" value="C:DNA helicase complex"/>
    <property type="evidence" value="ECO:0007669"/>
    <property type="project" value="TreeGrafter"/>
</dbReference>
<dbReference type="Gene3D" id="3.40.50.300">
    <property type="entry name" value="P-loop containing nucleotide triphosphate hydrolases"/>
    <property type="match status" value="2"/>
</dbReference>
<sequence length="724" mass="83790">MSVDNLLDLLNPQQLAAVLNIDKPVRIIAGAGSGKTRVITTKIAYLIEKQHIDPSRILAVTFTNKAAKEMKERVLQITNNENKSPFISTFHAWCSKVLRIDGKHIGLKDKFLIIDSDDQKRIIKNAIKESNIELSENDKKTFDKKILYKIKQWKEESVDPSEAILSATNQFDKNFATIYRLYQNTLLENNSIDFDDLQIYVYQLFKNNEDILNKWKNSYDYVLVDEFQDTNDIQFSLIKFLTINTNHLTVVGDPDQTIYSWRGAKLDIILNFNKTYTNAISIVLNQNYRSTKQILDISNSFIKNNKHREQKEIFTNNKSGKKVVLKECKTRVSEASYVASKIKELIKQGYHYKDIFILYRMNAWSQDFEKELTNKKIPFQLIGGIKFRERKVIKDAMAFLKMISIKDNLSCQRVLGLLPKIGNITIEKIINFATVNELSIFDLITNENKDLLHTITKNLDELVEVFKKAHELYLDNTNIEEILKYLLTQSGYEDKLKIKNQQDDLDNINALYDQLKRFDDEFDPKYYGEENKLIAFLQEEALTSDIDEAEQIDKVSLLTIHAAKGLENKVVFIVGLNKDIFPSRLSETKINELEEERRALYVALTRAKEELFLTYVKGDYSYISQSELKPSKFINELDKDLYDFESSFLDDQIHDSNSYTYTPSRINDTLKQHNLYNVGDQVVHTLFGKGIVTKIINDQLQISFNDSSYGVMMIAANNSALSKL</sequence>
<dbReference type="GO" id="GO:0005829">
    <property type="term" value="C:cytosol"/>
    <property type="evidence" value="ECO:0007669"/>
    <property type="project" value="TreeGrafter"/>
</dbReference>
<dbReference type="PROSITE" id="PS51217">
    <property type="entry name" value="UVRD_HELICASE_CTER"/>
    <property type="match status" value="1"/>
</dbReference>
<dbReference type="InterPro" id="IPR027417">
    <property type="entry name" value="P-loop_NTPase"/>
</dbReference>
<dbReference type="GO" id="GO:0016887">
    <property type="term" value="F:ATP hydrolysis activity"/>
    <property type="evidence" value="ECO:0007669"/>
    <property type="project" value="RHEA"/>
</dbReference>
<evidence type="ECO:0000256" key="10">
    <source>
        <dbReference type="ARBA" id="ARBA00048988"/>
    </source>
</evidence>
<evidence type="ECO:0000256" key="3">
    <source>
        <dbReference type="ARBA" id="ARBA00022801"/>
    </source>
</evidence>
<comment type="similarity">
    <text evidence="1">Belongs to the helicase family. UvrD subfamily.</text>
</comment>
<dbReference type="CDD" id="cd18807">
    <property type="entry name" value="SF1_C_UvrD"/>
    <property type="match status" value="1"/>
</dbReference>
<dbReference type="AlphaFoldDB" id="A0A654IGE1"/>
<keyword evidence="2 11" id="KW-0547">Nucleotide-binding</keyword>
<dbReference type="PROSITE" id="PS51198">
    <property type="entry name" value="UVRD_HELICASE_ATP_BIND"/>
    <property type="match status" value="1"/>
</dbReference>
<evidence type="ECO:0000256" key="1">
    <source>
        <dbReference type="ARBA" id="ARBA00009922"/>
    </source>
</evidence>
<dbReference type="PANTHER" id="PTHR11070">
    <property type="entry name" value="UVRD / RECB / PCRA DNA HELICASE FAMILY MEMBER"/>
    <property type="match status" value="1"/>
</dbReference>
<dbReference type="InterPro" id="IPR013986">
    <property type="entry name" value="DExx_box_DNA_helicase_dom_sf"/>
</dbReference>
<dbReference type="Pfam" id="PF00580">
    <property type="entry name" value="UvrD-helicase"/>
    <property type="match status" value="1"/>
</dbReference>
<evidence type="ECO:0000256" key="5">
    <source>
        <dbReference type="ARBA" id="ARBA00022840"/>
    </source>
</evidence>
<evidence type="ECO:0000259" key="13">
    <source>
        <dbReference type="PROSITE" id="PS51217"/>
    </source>
</evidence>
<evidence type="ECO:0000256" key="6">
    <source>
        <dbReference type="ARBA" id="ARBA00023125"/>
    </source>
</evidence>
<gene>
    <name evidence="14" type="primary">pcrA</name>
    <name evidence="14" type="ORF">MF5295_00190</name>
</gene>
<keyword evidence="7" id="KW-0413">Isomerase</keyword>
<feature type="binding site" evidence="11">
    <location>
        <begin position="29"/>
        <end position="36"/>
    </location>
    <ligand>
        <name>ATP</name>
        <dbReference type="ChEBI" id="CHEBI:30616"/>
    </ligand>
</feature>
<feature type="domain" description="UvrD-like helicase C-terminal" evidence="13">
    <location>
        <begin position="292"/>
        <end position="565"/>
    </location>
</feature>
<dbReference type="PANTHER" id="PTHR11070:SF2">
    <property type="entry name" value="ATP-DEPENDENT DNA HELICASE SRS2"/>
    <property type="match status" value="1"/>
</dbReference>
<dbReference type="EMBL" id="LR739235">
    <property type="protein sequence ID" value="VZR97198.1"/>
    <property type="molecule type" value="Genomic_DNA"/>
</dbReference>
<evidence type="ECO:0000256" key="4">
    <source>
        <dbReference type="ARBA" id="ARBA00022806"/>
    </source>
</evidence>
<dbReference type="Gene3D" id="1.10.10.160">
    <property type="match status" value="1"/>
</dbReference>
<dbReference type="InterPro" id="IPR014017">
    <property type="entry name" value="DNA_helicase_UvrD-like_C"/>
</dbReference>
<evidence type="ECO:0000313" key="14">
    <source>
        <dbReference type="EMBL" id="VZR97198.1"/>
    </source>
</evidence>
<evidence type="ECO:0000256" key="7">
    <source>
        <dbReference type="ARBA" id="ARBA00023235"/>
    </source>
</evidence>
<comment type="catalytic activity">
    <reaction evidence="10">
        <text>ATP + H2O = ADP + phosphate + H(+)</text>
        <dbReference type="Rhea" id="RHEA:13065"/>
        <dbReference type="ChEBI" id="CHEBI:15377"/>
        <dbReference type="ChEBI" id="CHEBI:15378"/>
        <dbReference type="ChEBI" id="CHEBI:30616"/>
        <dbReference type="ChEBI" id="CHEBI:43474"/>
        <dbReference type="ChEBI" id="CHEBI:456216"/>
        <dbReference type="EC" id="5.6.2.4"/>
    </reaction>
</comment>
<reference evidence="14" key="1">
    <citation type="submission" date="2019-11" db="EMBL/GenBank/DDBJ databases">
        <authorList>
            <person name="Falquet L."/>
            <person name="Falquet L."/>
        </authorList>
    </citation>
    <scope>NUCLEOTIDE SEQUENCE</scope>
    <source>
        <strain evidence="14">8756-13</strain>
    </source>
</reference>
<dbReference type="CDD" id="cd17932">
    <property type="entry name" value="DEXQc_UvrD"/>
    <property type="match status" value="1"/>
</dbReference>
<evidence type="ECO:0000256" key="11">
    <source>
        <dbReference type="PROSITE-ProRule" id="PRU00560"/>
    </source>
</evidence>
<dbReference type="EC" id="5.6.2.4" evidence="9"/>
<keyword evidence="6" id="KW-0238">DNA-binding</keyword>
<dbReference type="SUPFAM" id="SSF52540">
    <property type="entry name" value="P-loop containing nucleoside triphosphate hydrolases"/>
    <property type="match status" value="1"/>
</dbReference>
<proteinExistence type="inferred from homology"/>
<keyword evidence="3 11" id="KW-0378">Hydrolase</keyword>
<protein>
    <recommendedName>
        <fullName evidence="9">DNA 3'-5' helicase</fullName>
        <ecNumber evidence="9">5.6.2.4</ecNumber>
    </recommendedName>
</protein>
<dbReference type="Pfam" id="PF13361">
    <property type="entry name" value="UvrD_C"/>
    <property type="match status" value="1"/>
</dbReference>
<feature type="domain" description="UvrD-like helicase ATP-binding" evidence="12">
    <location>
        <begin position="8"/>
        <end position="291"/>
    </location>
</feature>
<dbReference type="InterPro" id="IPR014016">
    <property type="entry name" value="UvrD-like_ATP-bd"/>
</dbReference>
<dbReference type="InterPro" id="IPR000212">
    <property type="entry name" value="DNA_helicase_UvrD/REP"/>
</dbReference>
<evidence type="ECO:0000256" key="2">
    <source>
        <dbReference type="ARBA" id="ARBA00022741"/>
    </source>
</evidence>
<dbReference type="GO" id="GO:0003677">
    <property type="term" value="F:DNA binding"/>
    <property type="evidence" value="ECO:0007669"/>
    <property type="project" value="UniProtKB-KW"/>
</dbReference>
<evidence type="ECO:0000259" key="12">
    <source>
        <dbReference type="PROSITE" id="PS51198"/>
    </source>
</evidence>
<comment type="catalytic activity">
    <reaction evidence="8">
        <text>Couples ATP hydrolysis with the unwinding of duplex DNA by translocating in the 3'-5' direction.</text>
        <dbReference type="EC" id="5.6.2.4"/>
    </reaction>
</comment>
<dbReference type="GO" id="GO:0005524">
    <property type="term" value="F:ATP binding"/>
    <property type="evidence" value="ECO:0007669"/>
    <property type="project" value="UniProtKB-UniRule"/>
</dbReference>
<organism evidence="14">
    <name type="scientific">Mycoplasma feriruminatoris</name>
    <dbReference type="NCBI Taxonomy" id="1179777"/>
    <lineage>
        <taxon>Bacteria</taxon>
        <taxon>Bacillati</taxon>
        <taxon>Mycoplasmatota</taxon>
        <taxon>Mollicutes</taxon>
        <taxon>Mycoplasmataceae</taxon>
        <taxon>Mycoplasma</taxon>
    </lineage>
</organism>